<organism evidence="2">
    <name type="scientific">hydrocarbon metagenome</name>
    <dbReference type="NCBI Taxonomy" id="938273"/>
    <lineage>
        <taxon>unclassified sequences</taxon>
        <taxon>metagenomes</taxon>
        <taxon>ecological metagenomes</taxon>
    </lineage>
</organism>
<proteinExistence type="predicted"/>
<reference evidence="2" key="1">
    <citation type="journal article" date="2015" name="Proc. Natl. Acad. Sci. U.S.A.">
        <title>Networks of energetic and metabolic interactions define dynamics in microbial communities.</title>
        <authorList>
            <person name="Embree M."/>
            <person name="Liu J.K."/>
            <person name="Al-Bassam M.M."/>
            <person name="Zengler K."/>
        </authorList>
    </citation>
    <scope>NUCLEOTIDE SEQUENCE</scope>
</reference>
<keyword evidence="1" id="KW-0472">Membrane</keyword>
<keyword evidence="1" id="KW-0812">Transmembrane</keyword>
<comment type="caution">
    <text evidence="2">The sequence shown here is derived from an EMBL/GenBank/DDBJ whole genome shotgun (WGS) entry which is preliminary data.</text>
</comment>
<gene>
    <name evidence="2" type="ORF">ASZ90_017286</name>
</gene>
<sequence>MNDMLKYLIIITLCYYLVKGLIYLILWQATKKVEQHAREAKKKQKQKKFKRGKDGWYIDEDEEDND</sequence>
<evidence type="ECO:0000313" key="2">
    <source>
        <dbReference type="EMBL" id="KUG05305.1"/>
    </source>
</evidence>
<dbReference type="AlphaFoldDB" id="A0A0W8E9P8"/>
<protein>
    <submittedName>
        <fullName evidence="2">Uncharacterized protein</fullName>
    </submittedName>
</protein>
<accession>A0A0W8E9P8</accession>
<name>A0A0W8E9P8_9ZZZZ</name>
<keyword evidence="1" id="KW-1133">Transmembrane helix</keyword>
<evidence type="ECO:0000256" key="1">
    <source>
        <dbReference type="SAM" id="Phobius"/>
    </source>
</evidence>
<feature type="transmembrane region" description="Helical" evidence="1">
    <location>
        <begin position="6"/>
        <end position="26"/>
    </location>
</feature>
<dbReference type="EMBL" id="LNQE01001821">
    <property type="protein sequence ID" value="KUG05305.1"/>
    <property type="molecule type" value="Genomic_DNA"/>
</dbReference>